<dbReference type="EMBL" id="JBBPDW010000005">
    <property type="protein sequence ID" value="KAK7552649.1"/>
    <property type="molecule type" value="Genomic_DNA"/>
</dbReference>
<keyword evidence="2" id="KW-1185">Reference proteome</keyword>
<organism evidence="1 2">
    <name type="scientific">Phyllosticta citricarpa</name>
    <dbReference type="NCBI Taxonomy" id="55181"/>
    <lineage>
        <taxon>Eukaryota</taxon>
        <taxon>Fungi</taxon>
        <taxon>Dikarya</taxon>
        <taxon>Ascomycota</taxon>
        <taxon>Pezizomycotina</taxon>
        <taxon>Dothideomycetes</taxon>
        <taxon>Dothideomycetes incertae sedis</taxon>
        <taxon>Botryosphaeriales</taxon>
        <taxon>Phyllostictaceae</taxon>
        <taxon>Phyllosticta</taxon>
    </lineage>
</organism>
<proteinExistence type="predicted"/>
<protein>
    <submittedName>
        <fullName evidence="1">Uncharacterized protein</fullName>
    </submittedName>
</protein>
<dbReference type="Proteomes" id="UP001365128">
    <property type="component" value="Unassembled WGS sequence"/>
</dbReference>
<accession>A0ABR1MLK8</accession>
<reference evidence="1 2" key="1">
    <citation type="submission" date="2024-04" db="EMBL/GenBank/DDBJ databases">
        <title>Phyllosticta paracitricarpa is synonymous to the EU quarantine fungus P. citricarpa based on phylogenomic analyses.</title>
        <authorList>
            <consortium name="Lawrence Berkeley National Laboratory"/>
            <person name="Van Ingen-Buijs V.A."/>
            <person name="Van Westerhoven A.C."/>
            <person name="Haridas S."/>
            <person name="Skiadas P."/>
            <person name="Martin F."/>
            <person name="Groenewald J.Z."/>
            <person name="Crous P.W."/>
            <person name="Seidl M.F."/>
        </authorList>
    </citation>
    <scope>NUCLEOTIDE SEQUENCE [LARGE SCALE GENOMIC DNA]</scope>
    <source>
        <strain evidence="1 2">CBS 122670</strain>
    </source>
</reference>
<evidence type="ECO:0000313" key="2">
    <source>
        <dbReference type="Proteomes" id="UP001365128"/>
    </source>
</evidence>
<evidence type="ECO:0000313" key="1">
    <source>
        <dbReference type="EMBL" id="KAK7552649.1"/>
    </source>
</evidence>
<sequence length="75" mass="8799">MTGPLFPTYSRHSLIIVNLLLGQAFTKVLTVDEFMFLFSLFSKTAARQRPWHLDWRPYLLAKDFLVSSRIWLILA</sequence>
<gene>
    <name evidence="1" type="ORF">IWX46DRAFT_592093</name>
</gene>
<name>A0ABR1MLK8_9PEZI</name>
<comment type="caution">
    <text evidence="1">The sequence shown here is derived from an EMBL/GenBank/DDBJ whole genome shotgun (WGS) entry which is preliminary data.</text>
</comment>